<evidence type="ECO:0000256" key="3">
    <source>
        <dbReference type="ARBA" id="ARBA00023163"/>
    </source>
</evidence>
<name>A0A7X3LTE7_9HYPH</name>
<dbReference type="Pfam" id="PF00440">
    <property type="entry name" value="TetR_N"/>
    <property type="match status" value="1"/>
</dbReference>
<feature type="domain" description="HTH tetR-type" evidence="5">
    <location>
        <begin position="6"/>
        <end position="66"/>
    </location>
</feature>
<evidence type="ECO:0000256" key="1">
    <source>
        <dbReference type="ARBA" id="ARBA00023015"/>
    </source>
</evidence>
<protein>
    <submittedName>
        <fullName evidence="6">TetR family transcriptional regulator</fullName>
    </submittedName>
</protein>
<dbReference type="PROSITE" id="PS50977">
    <property type="entry name" value="HTH_TETR_2"/>
    <property type="match status" value="1"/>
</dbReference>
<dbReference type="Gene3D" id="1.10.357.10">
    <property type="entry name" value="Tetracycline Repressor, domain 2"/>
    <property type="match status" value="1"/>
</dbReference>
<keyword evidence="7" id="KW-1185">Reference proteome</keyword>
<evidence type="ECO:0000256" key="4">
    <source>
        <dbReference type="PROSITE-ProRule" id="PRU00335"/>
    </source>
</evidence>
<dbReference type="EMBL" id="WUMV01000003">
    <property type="protein sequence ID" value="MXN64774.1"/>
    <property type="molecule type" value="Genomic_DNA"/>
</dbReference>
<dbReference type="Proteomes" id="UP000433101">
    <property type="component" value="Unassembled WGS sequence"/>
</dbReference>
<sequence length="195" mass="21645">MGRKKSYDRADALDKAMREFWKSGYEGAHLATLVERTGMNRFSLYKEFGGKAGLFEEALAAYLDEARGRWPETLLREPLGIANIRRYFATIEIDGDYKGCFVINTLTDKAVAPKTAYSSAEEFIFATERLLLQNLDAAKADGDLHTDADTRRMAQSLATLDAGLSVYGIVRPDTRTAREIAATVLDSLFGPHHDG</sequence>
<keyword evidence="1" id="KW-0805">Transcription regulation</keyword>
<dbReference type="InterPro" id="IPR036271">
    <property type="entry name" value="Tet_transcr_reg_TetR-rel_C_sf"/>
</dbReference>
<proteinExistence type="predicted"/>
<dbReference type="AlphaFoldDB" id="A0A7X3LTE7"/>
<dbReference type="Gene3D" id="1.10.10.60">
    <property type="entry name" value="Homeodomain-like"/>
    <property type="match status" value="1"/>
</dbReference>
<gene>
    <name evidence="6" type="ORF">GR183_07635</name>
</gene>
<dbReference type="GO" id="GO:0003677">
    <property type="term" value="F:DNA binding"/>
    <property type="evidence" value="ECO:0007669"/>
    <property type="project" value="UniProtKB-UniRule"/>
</dbReference>
<dbReference type="SUPFAM" id="SSF48498">
    <property type="entry name" value="Tetracyclin repressor-like, C-terminal domain"/>
    <property type="match status" value="1"/>
</dbReference>
<reference evidence="6 7" key="1">
    <citation type="submission" date="2019-12" db="EMBL/GenBank/DDBJ databases">
        <authorList>
            <person name="Li M."/>
        </authorList>
    </citation>
    <scope>NUCLEOTIDE SEQUENCE [LARGE SCALE GENOMIC DNA]</scope>
    <source>
        <strain evidence="6 7">GBMRC 2046</strain>
    </source>
</reference>
<organism evidence="6 7">
    <name type="scientific">Stappia sediminis</name>
    <dbReference type="NCBI Taxonomy" id="2692190"/>
    <lineage>
        <taxon>Bacteria</taxon>
        <taxon>Pseudomonadati</taxon>
        <taxon>Pseudomonadota</taxon>
        <taxon>Alphaproteobacteria</taxon>
        <taxon>Hyphomicrobiales</taxon>
        <taxon>Stappiaceae</taxon>
        <taxon>Stappia</taxon>
    </lineage>
</organism>
<keyword evidence="3" id="KW-0804">Transcription</keyword>
<evidence type="ECO:0000256" key="2">
    <source>
        <dbReference type="ARBA" id="ARBA00023125"/>
    </source>
</evidence>
<dbReference type="RefSeq" id="WP_160775023.1">
    <property type="nucleotide sequence ID" value="NZ_WUMV01000003.1"/>
</dbReference>
<dbReference type="InterPro" id="IPR009057">
    <property type="entry name" value="Homeodomain-like_sf"/>
</dbReference>
<dbReference type="SUPFAM" id="SSF46689">
    <property type="entry name" value="Homeodomain-like"/>
    <property type="match status" value="1"/>
</dbReference>
<dbReference type="PANTHER" id="PTHR47506:SF1">
    <property type="entry name" value="HTH-TYPE TRANSCRIPTIONAL REGULATOR YJDC"/>
    <property type="match status" value="1"/>
</dbReference>
<keyword evidence="2 4" id="KW-0238">DNA-binding</keyword>
<dbReference type="InterPro" id="IPR001647">
    <property type="entry name" value="HTH_TetR"/>
</dbReference>
<evidence type="ECO:0000313" key="6">
    <source>
        <dbReference type="EMBL" id="MXN64774.1"/>
    </source>
</evidence>
<evidence type="ECO:0000313" key="7">
    <source>
        <dbReference type="Proteomes" id="UP000433101"/>
    </source>
</evidence>
<accession>A0A7X3LTE7</accession>
<comment type="caution">
    <text evidence="6">The sequence shown here is derived from an EMBL/GenBank/DDBJ whole genome shotgun (WGS) entry which is preliminary data.</text>
</comment>
<dbReference type="PANTHER" id="PTHR47506">
    <property type="entry name" value="TRANSCRIPTIONAL REGULATORY PROTEIN"/>
    <property type="match status" value="1"/>
</dbReference>
<evidence type="ECO:0000259" key="5">
    <source>
        <dbReference type="PROSITE" id="PS50977"/>
    </source>
</evidence>
<feature type="DNA-binding region" description="H-T-H motif" evidence="4">
    <location>
        <begin position="29"/>
        <end position="48"/>
    </location>
</feature>